<evidence type="ECO:0000256" key="1">
    <source>
        <dbReference type="ARBA" id="ARBA00023015"/>
    </source>
</evidence>
<dbReference type="PANTHER" id="PTHR46796:SF6">
    <property type="entry name" value="ARAC SUBFAMILY"/>
    <property type="match status" value="1"/>
</dbReference>
<dbReference type="Gene3D" id="1.10.10.60">
    <property type="entry name" value="Homeodomain-like"/>
    <property type="match status" value="1"/>
</dbReference>
<name>A0A5J5K3W7_9ACTN</name>
<gene>
    <name evidence="6" type="ORF">F5972_14395</name>
</gene>
<dbReference type="InterPro" id="IPR018060">
    <property type="entry name" value="HTH_AraC"/>
</dbReference>
<dbReference type="InterPro" id="IPR020449">
    <property type="entry name" value="Tscrpt_reg_AraC-type_HTH"/>
</dbReference>
<dbReference type="SMART" id="SM00342">
    <property type="entry name" value="HTH_ARAC"/>
    <property type="match status" value="1"/>
</dbReference>
<dbReference type="AlphaFoldDB" id="A0A5J5K3W7"/>
<dbReference type="GO" id="GO:0043565">
    <property type="term" value="F:sequence-specific DNA binding"/>
    <property type="evidence" value="ECO:0007669"/>
    <property type="project" value="InterPro"/>
</dbReference>
<evidence type="ECO:0000313" key="7">
    <source>
        <dbReference type="Proteomes" id="UP000327011"/>
    </source>
</evidence>
<dbReference type="PROSITE" id="PS01124">
    <property type="entry name" value="HTH_ARAC_FAMILY_2"/>
    <property type="match status" value="1"/>
</dbReference>
<evidence type="ECO:0000256" key="2">
    <source>
        <dbReference type="ARBA" id="ARBA00023125"/>
    </source>
</evidence>
<keyword evidence="1" id="KW-0805">Transcription regulation</keyword>
<dbReference type="EMBL" id="VYTZ01000005">
    <property type="protein sequence ID" value="KAA9378095.1"/>
    <property type="molecule type" value="Genomic_DNA"/>
</dbReference>
<dbReference type="PANTHER" id="PTHR46796">
    <property type="entry name" value="HTH-TYPE TRANSCRIPTIONAL ACTIVATOR RHAS-RELATED"/>
    <property type="match status" value="1"/>
</dbReference>
<evidence type="ECO:0000256" key="4">
    <source>
        <dbReference type="SAM" id="MobiDB-lite"/>
    </source>
</evidence>
<keyword evidence="2" id="KW-0238">DNA-binding</keyword>
<dbReference type="Pfam" id="PF12833">
    <property type="entry name" value="HTH_18"/>
    <property type="match status" value="1"/>
</dbReference>
<dbReference type="Pfam" id="PF14525">
    <property type="entry name" value="AraC_binding_2"/>
    <property type="match status" value="1"/>
</dbReference>
<feature type="domain" description="HTH araC/xylS-type" evidence="5">
    <location>
        <begin position="374"/>
        <end position="475"/>
    </location>
</feature>
<sequence length="489" mass="53858">MRMFLMKRSFLIVRRSRARQSLTRAVASGSEYGTSVRNDSAADVGLKTPGEDSSNPVRAATVFSRLITTSDRFIPTRVRRSEDVTQGGRAGPPAYGRVYVLTHRDFPATGVILTLSCHQVIILLFSCAGLIEFTAHGGGASRRRKQPFHNDAQPRRHMKIAWSTRDMAVPDRFTFWNDTMSRTLVPVRLATDHPARFNGSAQVFGLGALQFSLMSHCLLQASRPAKLIRQSDPEVFQLHLVLSGRGRMTQAGRDAAFQAGQLLLIDSSRPFGGWRGSADEPARSLIVQFPRAALGLRSDMVGQLTATPIPVRHGITGVLAGHLKHLADNADGLTPRDAQTVAAVTFDLVAAACADRLEATALLSPESRRQALLSLIHDFVRKRLGDPDLTPATIAAAHQISVRHLYKLFEEQGVTVAAWIRRCRLEQCHRDLADPRQRSRQIQDIATRWGFADAATFSRAFRAAYGMSPRDHRRLTAGDGPSEDAPPRP</sequence>
<comment type="caution">
    <text evidence="6">The sequence shown here is derived from an EMBL/GenBank/DDBJ whole genome shotgun (WGS) entry which is preliminary data.</text>
</comment>
<keyword evidence="3" id="KW-0804">Transcription</keyword>
<dbReference type="Proteomes" id="UP000327011">
    <property type="component" value="Unassembled WGS sequence"/>
</dbReference>
<evidence type="ECO:0000256" key="3">
    <source>
        <dbReference type="ARBA" id="ARBA00023163"/>
    </source>
</evidence>
<evidence type="ECO:0000313" key="6">
    <source>
        <dbReference type="EMBL" id="KAA9378095.1"/>
    </source>
</evidence>
<proteinExistence type="predicted"/>
<dbReference type="SUPFAM" id="SSF46689">
    <property type="entry name" value="Homeodomain-like"/>
    <property type="match status" value="1"/>
</dbReference>
<dbReference type="InterPro" id="IPR035418">
    <property type="entry name" value="AraC-bd_2"/>
</dbReference>
<protein>
    <submittedName>
        <fullName evidence="6">Helix-turn-helix domain-containing protein</fullName>
    </submittedName>
</protein>
<organism evidence="6 7">
    <name type="scientific">Microbispora cellulosiformans</name>
    <dbReference type="NCBI Taxonomy" id="2614688"/>
    <lineage>
        <taxon>Bacteria</taxon>
        <taxon>Bacillati</taxon>
        <taxon>Actinomycetota</taxon>
        <taxon>Actinomycetes</taxon>
        <taxon>Streptosporangiales</taxon>
        <taxon>Streptosporangiaceae</taxon>
        <taxon>Microbispora</taxon>
    </lineage>
</organism>
<dbReference type="InterPro" id="IPR050204">
    <property type="entry name" value="AraC_XylS_family_regulators"/>
</dbReference>
<evidence type="ECO:0000259" key="5">
    <source>
        <dbReference type="PROSITE" id="PS01124"/>
    </source>
</evidence>
<reference evidence="6 7" key="1">
    <citation type="submission" date="2019-09" db="EMBL/GenBank/DDBJ databases">
        <title>Screening of Novel Bioactive Compounds from Soil-Associated.</title>
        <authorList>
            <person name="Gong X."/>
        </authorList>
    </citation>
    <scope>NUCLEOTIDE SEQUENCE [LARGE SCALE GENOMIC DNA]</scope>
    <source>
        <strain evidence="6 7">Gxj-6</strain>
    </source>
</reference>
<keyword evidence="7" id="KW-1185">Reference proteome</keyword>
<dbReference type="PRINTS" id="PR00032">
    <property type="entry name" value="HTHARAC"/>
</dbReference>
<accession>A0A5J5K3W7</accession>
<dbReference type="GO" id="GO:0003700">
    <property type="term" value="F:DNA-binding transcription factor activity"/>
    <property type="evidence" value="ECO:0007669"/>
    <property type="project" value="InterPro"/>
</dbReference>
<feature type="region of interest" description="Disordered" evidence="4">
    <location>
        <begin position="470"/>
        <end position="489"/>
    </location>
</feature>
<dbReference type="InterPro" id="IPR009057">
    <property type="entry name" value="Homeodomain-like_sf"/>
</dbReference>